<evidence type="ECO:0000313" key="1">
    <source>
        <dbReference type="EMBL" id="WSB96211.1"/>
    </source>
</evidence>
<sequence>MSRRLTRRLRESSAREAGGRVPRWFARFGRRATWGAPGRALWRWSSGRTPSGDRRSTAQFLLGRMLLLPAVAFTVLVLAATAYFDLQDRTEQLRDRYAPALVELTHARVSLTLAQHEAELRLGRGDHGLPAQIALVGLGERYPALLTEASQSLNNVAQTKALRKAQEQEVRVISGLVVAYDGWINWANSHYGSDVLRKSGMEYAAGVLGKDTGPIDATAPALLDRIRSLEKALRADVDDLSAWTVLPVGAASAALLAALVFTFTVVGTLSFVRGQLRIRSSLLTVYAVPVLLVLVVLAFGAIGQHEAQRYVRDTAESLGRISVLPASEGGIKNQIRSEIKADNQIEDKEELLAANLRDTHPGAWTSAAGLALALAAATTVACGFTLFHYGRRHLAIHWRSP</sequence>
<proteinExistence type="predicted"/>
<gene>
    <name evidence="1" type="ORF">OG835_03835</name>
</gene>
<keyword evidence="2" id="KW-1185">Reference proteome</keyword>
<evidence type="ECO:0000313" key="2">
    <source>
        <dbReference type="Proteomes" id="UP001348369"/>
    </source>
</evidence>
<dbReference type="Proteomes" id="UP001348369">
    <property type="component" value="Chromosome"/>
</dbReference>
<reference evidence="1" key="1">
    <citation type="submission" date="2022-10" db="EMBL/GenBank/DDBJ databases">
        <title>The complete genomes of actinobacterial strains from the NBC collection.</title>
        <authorList>
            <person name="Joergensen T.S."/>
            <person name="Alvarez Arevalo M."/>
            <person name="Sterndorff E.B."/>
            <person name="Faurdal D."/>
            <person name="Vuksanovic O."/>
            <person name="Mourched A.-S."/>
            <person name="Charusanti P."/>
            <person name="Shaw S."/>
            <person name="Blin K."/>
            <person name="Weber T."/>
        </authorList>
    </citation>
    <scope>NUCLEOTIDE SEQUENCE</scope>
    <source>
        <strain evidence="1">NBC 01771</strain>
    </source>
</reference>
<accession>A0ACD4ZGC8</accession>
<protein>
    <submittedName>
        <fullName evidence="1">Uncharacterized protein</fullName>
    </submittedName>
</protein>
<name>A0ACD4ZGC8_9ACTN</name>
<dbReference type="EMBL" id="CP109109">
    <property type="protein sequence ID" value="WSB96211.1"/>
    <property type="molecule type" value="Genomic_DNA"/>
</dbReference>
<organism evidence="1 2">
    <name type="scientific">Streptomyces scopuliridis</name>
    <dbReference type="NCBI Taxonomy" id="452529"/>
    <lineage>
        <taxon>Bacteria</taxon>
        <taxon>Bacillati</taxon>
        <taxon>Actinomycetota</taxon>
        <taxon>Actinomycetes</taxon>
        <taxon>Kitasatosporales</taxon>
        <taxon>Streptomycetaceae</taxon>
        <taxon>Streptomyces</taxon>
    </lineage>
</organism>